<feature type="domain" description="Pre-SET" evidence="9">
    <location>
        <begin position="42"/>
        <end position="112"/>
    </location>
</feature>
<dbReference type="Proteomes" id="UP001652626">
    <property type="component" value="Chromosome 5"/>
</dbReference>
<organism evidence="11 12">
    <name type="scientific">Vanessa tameamea</name>
    <name type="common">Kamehameha butterfly</name>
    <dbReference type="NCBI Taxonomy" id="334116"/>
    <lineage>
        <taxon>Eukaryota</taxon>
        <taxon>Metazoa</taxon>
        <taxon>Ecdysozoa</taxon>
        <taxon>Arthropoda</taxon>
        <taxon>Hexapoda</taxon>
        <taxon>Insecta</taxon>
        <taxon>Pterygota</taxon>
        <taxon>Neoptera</taxon>
        <taxon>Endopterygota</taxon>
        <taxon>Lepidoptera</taxon>
        <taxon>Glossata</taxon>
        <taxon>Ditrysia</taxon>
        <taxon>Papilionoidea</taxon>
        <taxon>Nymphalidae</taxon>
        <taxon>Nymphalinae</taxon>
        <taxon>Vanessa</taxon>
    </lineage>
</organism>
<evidence type="ECO:0000256" key="1">
    <source>
        <dbReference type="ARBA" id="ARBA00004286"/>
    </source>
</evidence>
<dbReference type="GO" id="GO:0008270">
    <property type="term" value="F:zinc ion binding"/>
    <property type="evidence" value="ECO:0007669"/>
    <property type="project" value="InterPro"/>
</dbReference>
<dbReference type="InterPro" id="IPR050973">
    <property type="entry name" value="H3K9_Histone-Lys_N-MTase"/>
</dbReference>
<dbReference type="GO" id="GO:0005694">
    <property type="term" value="C:chromosome"/>
    <property type="evidence" value="ECO:0007669"/>
    <property type="project" value="UniProtKB-SubCell"/>
</dbReference>
<evidence type="ECO:0000256" key="6">
    <source>
        <dbReference type="ARBA" id="ARBA00022723"/>
    </source>
</evidence>
<sequence>MHDNYSHEEDGVVYVDENIPGSEDQTNEYISLIEKINSQLTHNCDCNVKCKEDCCNCLQISGGANYTSHIESQYLEIFKLKEETGLHCYPIIECSQHCKCSEKCGNRVVQNGPIDTLFVTTCDNISKGLGLFTREFIPKGTFVCEYAGEVITKSEALRRQTYNQTHSKMNYIFCLNEHVNGNIIQTFVDPSLFGNIGRYINHSCESNCVIIPVRVDSPIPKLALFSCVDIFDNGEITFDYGSSYLNSSTELISKNLNKRKICLCRSPKCRGFMPYDIY</sequence>
<dbReference type="PROSITE" id="PS50280">
    <property type="entry name" value="SET"/>
    <property type="match status" value="1"/>
</dbReference>
<keyword evidence="5" id="KW-0949">S-adenosyl-L-methionine</keyword>
<evidence type="ECO:0000313" key="11">
    <source>
        <dbReference type="Proteomes" id="UP001652626"/>
    </source>
</evidence>
<keyword evidence="2" id="KW-0158">Chromosome</keyword>
<dbReference type="OrthoDB" id="308383at2759"/>
<dbReference type="GO" id="GO:0042054">
    <property type="term" value="F:histone methyltransferase activity"/>
    <property type="evidence" value="ECO:0007669"/>
    <property type="project" value="InterPro"/>
</dbReference>
<evidence type="ECO:0000259" key="8">
    <source>
        <dbReference type="PROSITE" id="PS50280"/>
    </source>
</evidence>
<keyword evidence="7" id="KW-0862">Zinc</keyword>
<evidence type="ECO:0000256" key="5">
    <source>
        <dbReference type="ARBA" id="ARBA00022691"/>
    </source>
</evidence>
<dbReference type="Pfam" id="PF00856">
    <property type="entry name" value="SET"/>
    <property type="match status" value="1"/>
</dbReference>
<keyword evidence="6" id="KW-0479">Metal-binding</keyword>
<dbReference type="GO" id="GO:0008757">
    <property type="term" value="F:S-adenosylmethionine-dependent methyltransferase activity"/>
    <property type="evidence" value="ECO:0007669"/>
    <property type="project" value="UniProtKB-ARBA"/>
</dbReference>
<evidence type="ECO:0000259" key="9">
    <source>
        <dbReference type="PROSITE" id="PS50867"/>
    </source>
</evidence>
<dbReference type="RefSeq" id="XP_026484536.1">
    <property type="nucleotide sequence ID" value="XM_026628751.2"/>
</dbReference>
<dbReference type="OMA" id="VDSMVPK"/>
<feature type="domain" description="Post-SET" evidence="10">
    <location>
        <begin position="258"/>
        <end position="274"/>
    </location>
</feature>
<keyword evidence="3" id="KW-0489">Methyltransferase</keyword>
<dbReference type="SMART" id="SM00317">
    <property type="entry name" value="SET"/>
    <property type="match status" value="1"/>
</dbReference>
<dbReference type="Gene3D" id="2.170.270.10">
    <property type="entry name" value="SET domain"/>
    <property type="match status" value="1"/>
</dbReference>
<dbReference type="InterPro" id="IPR007728">
    <property type="entry name" value="Pre-SET_dom"/>
</dbReference>
<evidence type="ECO:0000256" key="4">
    <source>
        <dbReference type="ARBA" id="ARBA00022679"/>
    </source>
</evidence>
<dbReference type="PANTHER" id="PTHR46223">
    <property type="entry name" value="HISTONE-LYSINE N-METHYLTRANSFERASE SUV39H"/>
    <property type="match status" value="1"/>
</dbReference>
<evidence type="ECO:0000313" key="12">
    <source>
        <dbReference type="RefSeq" id="XP_026484536.1"/>
    </source>
</evidence>
<dbReference type="PROSITE" id="PS50867">
    <property type="entry name" value="PRE_SET"/>
    <property type="match status" value="1"/>
</dbReference>
<gene>
    <name evidence="12" type="primary">LOC113392361</name>
</gene>
<dbReference type="InterPro" id="IPR046341">
    <property type="entry name" value="SET_dom_sf"/>
</dbReference>
<name>A0A8B8HM29_VANTA</name>
<protein>
    <submittedName>
        <fullName evidence="12">Histone-lysine N-methyltransferase SETMAR</fullName>
    </submittedName>
</protein>
<dbReference type="AlphaFoldDB" id="A0A8B8HM29"/>
<dbReference type="GO" id="GO:0005634">
    <property type="term" value="C:nucleus"/>
    <property type="evidence" value="ECO:0007669"/>
    <property type="project" value="InterPro"/>
</dbReference>
<keyword evidence="4" id="KW-0808">Transferase</keyword>
<evidence type="ECO:0000256" key="2">
    <source>
        <dbReference type="ARBA" id="ARBA00022454"/>
    </source>
</evidence>
<keyword evidence="11" id="KW-1185">Reference proteome</keyword>
<proteinExistence type="predicted"/>
<comment type="subcellular location">
    <subcellularLocation>
        <location evidence="1">Chromosome</location>
    </subcellularLocation>
</comment>
<reference evidence="12" key="1">
    <citation type="submission" date="2025-08" db="UniProtKB">
        <authorList>
            <consortium name="RefSeq"/>
        </authorList>
    </citation>
    <scope>IDENTIFICATION</scope>
    <source>
        <tissue evidence="12">Whole body</tissue>
    </source>
</reference>
<dbReference type="GO" id="GO:0032259">
    <property type="term" value="P:methylation"/>
    <property type="evidence" value="ECO:0007669"/>
    <property type="project" value="UniProtKB-KW"/>
</dbReference>
<dbReference type="InterPro" id="IPR001214">
    <property type="entry name" value="SET_dom"/>
</dbReference>
<dbReference type="GeneID" id="113392361"/>
<dbReference type="SUPFAM" id="SSF82199">
    <property type="entry name" value="SET domain"/>
    <property type="match status" value="1"/>
</dbReference>
<feature type="domain" description="SET" evidence="8">
    <location>
        <begin position="115"/>
        <end position="241"/>
    </location>
</feature>
<evidence type="ECO:0000256" key="3">
    <source>
        <dbReference type="ARBA" id="ARBA00022603"/>
    </source>
</evidence>
<dbReference type="GO" id="GO:0008170">
    <property type="term" value="F:N-methyltransferase activity"/>
    <property type="evidence" value="ECO:0007669"/>
    <property type="project" value="UniProtKB-ARBA"/>
</dbReference>
<evidence type="ECO:0000256" key="7">
    <source>
        <dbReference type="ARBA" id="ARBA00022833"/>
    </source>
</evidence>
<dbReference type="InterPro" id="IPR003616">
    <property type="entry name" value="Post-SET_dom"/>
</dbReference>
<evidence type="ECO:0000259" key="10">
    <source>
        <dbReference type="PROSITE" id="PS50868"/>
    </source>
</evidence>
<dbReference type="PROSITE" id="PS50868">
    <property type="entry name" value="POST_SET"/>
    <property type="match status" value="1"/>
</dbReference>
<dbReference type="PANTHER" id="PTHR46223:SF3">
    <property type="entry name" value="HISTONE-LYSINE N-METHYLTRANSFERASE SET-23"/>
    <property type="match status" value="1"/>
</dbReference>
<accession>A0A8B8HM29</accession>